<sequence length="251" mass="27371">MAATRAFTVNGLRRRSLVLIVTHADSPERTRDWLAPLVPGFTEAFSAGQVEILASAETHFTGGAFDPARVYAGLAEAGDRARRHGRRGVYALVDASWGVGDVPGHAAFEAAANKLFGERWLAAVCQYDRRLFARDDLERAASVHPIAPEQALLRFADTGSPRGLRVWGDVDLTNRPAFASLLERLEKEPGEVVIDASELDFIDAGSAQLLTRTAMARPRGATVVVCRGRVARVLRLIRADEFVAVRRVDDV</sequence>
<organism evidence="2 3">
    <name type="scientific">Nonomuraea terrae</name>
    <dbReference type="NCBI Taxonomy" id="2530383"/>
    <lineage>
        <taxon>Bacteria</taxon>
        <taxon>Bacillati</taxon>
        <taxon>Actinomycetota</taxon>
        <taxon>Actinomycetes</taxon>
        <taxon>Streptosporangiales</taxon>
        <taxon>Streptosporangiaceae</taxon>
        <taxon>Nonomuraea</taxon>
    </lineage>
</organism>
<dbReference type="OrthoDB" id="116243at2"/>
<dbReference type="InterPro" id="IPR002645">
    <property type="entry name" value="STAS_dom"/>
</dbReference>
<name>A0A4V2YHM7_9ACTN</name>
<evidence type="ECO:0000259" key="1">
    <source>
        <dbReference type="PROSITE" id="PS50801"/>
    </source>
</evidence>
<gene>
    <name evidence="2" type="ORF">E1286_44600</name>
</gene>
<dbReference type="AlphaFoldDB" id="A0A4V2YHM7"/>
<dbReference type="CDD" id="cd07043">
    <property type="entry name" value="STAS_anti-anti-sigma_factors"/>
    <property type="match status" value="1"/>
</dbReference>
<dbReference type="Pfam" id="PF13466">
    <property type="entry name" value="STAS_2"/>
    <property type="match status" value="1"/>
</dbReference>
<feature type="domain" description="STAS" evidence="1">
    <location>
        <begin position="164"/>
        <end position="251"/>
    </location>
</feature>
<dbReference type="SUPFAM" id="SSF52091">
    <property type="entry name" value="SpoIIaa-like"/>
    <property type="match status" value="1"/>
</dbReference>
<dbReference type="InterPro" id="IPR058548">
    <property type="entry name" value="MlaB-like_STAS"/>
</dbReference>
<dbReference type="Proteomes" id="UP000295302">
    <property type="component" value="Unassembled WGS sequence"/>
</dbReference>
<evidence type="ECO:0000313" key="3">
    <source>
        <dbReference type="Proteomes" id="UP000295302"/>
    </source>
</evidence>
<dbReference type="Pfam" id="PF14417">
    <property type="entry name" value="MEDS"/>
    <property type="match status" value="1"/>
</dbReference>
<dbReference type="InterPro" id="IPR025847">
    <property type="entry name" value="MEDS_domain"/>
</dbReference>
<dbReference type="InterPro" id="IPR036513">
    <property type="entry name" value="STAS_dom_sf"/>
</dbReference>
<dbReference type="PROSITE" id="PS50801">
    <property type="entry name" value="STAS"/>
    <property type="match status" value="1"/>
</dbReference>
<comment type="caution">
    <text evidence="2">The sequence shown here is derived from an EMBL/GenBank/DDBJ whole genome shotgun (WGS) entry which is preliminary data.</text>
</comment>
<dbReference type="Gene3D" id="3.30.750.24">
    <property type="entry name" value="STAS domain"/>
    <property type="match status" value="1"/>
</dbReference>
<accession>A0A4V2YHM7</accession>
<reference evidence="2 3" key="1">
    <citation type="submission" date="2019-03" db="EMBL/GenBank/DDBJ databases">
        <title>Draft genome sequences of novel Actinobacteria.</title>
        <authorList>
            <person name="Sahin N."/>
            <person name="Ay H."/>
            <person name="Saygin H."/>
        </authorList>
    </citation>
    <scope>NUCLEOTIDE SEQUENCE [LARGE SCALE GENOMIC DNA]</scope>
    <source>
        <strain evidence="2 3">CH32</strain>
    </source>
</reference>
<evidence type="ECO:0000313" key="2">
    <source>
        <dbReference type="EMBL" id="TDD31627.1"/>
    </source>
</evidence>
<protein>
    <submittedName>
        <fullName evidence="2">STAS domain-containing protein</fullName>
    </submittedName>
</protein>
<keyword evidence="3" id="KW-1185">Reference proteome</keyword>
<dbReference type="EMBL" id="SMKQ01000310">
    <property type="protein sequence ID" value="TDD31627.1"/>
    <property type="molecule type" value="Genomic_DNA"/>
</dbReference>
<proteinExistence type="predicted"/>